<gene>
    <name evidence="1" type="ORF">ACFFUV_23745</name>
</gene>
<dbReference type="RefSeq" id="WP_390198471.1">
    <property type="nucleotide sequence ID" value="NZ_JBHMEP010000106.1"/>
</dbReference>
<sequence length="156" mass="16940">MAEISITTKLKELKVLFNQMKEVYYVSKVNSDLATLAAFDIELPVLSDGVTFDTGAADVSKIKLTTGATWTSIANAGDSDIQFQVPSVAGKINDLLLNKKAEAVTMTATIDGETYEGEGYNIEPKKVIGGLFMRSEDRQTALFLPNVEGYSNFVSE</sequence>
<keyword evidence="2" id="KW-1185">Reference proteome</keyword>
<protein>
    <submittedName>
        <fullName evidence="1">Uncharacterized protein</fullName>
    </submittedName>
</protein>
<accession>A0ABV5HUP6</accession>
<dbReference type="Proteomes" id="UP001589645">
    <property type="component" value="Unassembled WGS sequence"/>
</dbReference>
<evidence type="ECO:0000313" key="1">
    <source>
        <dbReference type="EMBL" id="MFB9137944.1"/>
    </source>
</evidence>
<name>A0ABV5HUP6_9VIBR</name>
<dbReference type="EMBL" id="JBHMEP010000106">
    <property type="protein sequence ID" value="MFB9137944.1"/>
    <property type="molecule type" value="Genomic_DNA"/>
</dbReference>
<organism evidence="1 2">
    <name type="scientific">Vibrio olivae</name>
    <dbReference type="NCBI Taxonomy" id="1243002"/>
    <lineage>
        <taxon>Bacteria</taxon>
        <taxon>Pseudomonadati</taxon>
        <taxon>Pseudomonadota</taxon>
        <taxon>Gammaproteobacteria</taxon>
        <taxon>Vibrionales</taxon>
        <taxon>Vibrionaceae</taxon>
        <taxon>Vibrio</taxon>
    </lineage>
</organism>
<evidence type="ECO:0000313" key="2">
    <source>
        <dbReference type="Proteomes" id="UP001589645"/>
    </source>
</evidence>
<reference evidence="1 2" key="1">
    <citation type="submission" date="2024-09" db="EMBL/GenBank/DDBJ databases">
        <authorList>
            <person name="Sun Q."/>
            <person name="Mori K."/>
        </authorList>
    </citation>
    <scope>NUCLEOTIDE SEQUENCE [LARGE SCALE GENOMIC DNA]</scope>
    <source>
        <strain evidence="1 2">CECT 8064</strain>
    </source>
</reference>
<proteinExistence type="predicted"/>
<feature type="non-terminal residue" evidence="1">
    <location>
        <position position="156"/>
    </location>
</feature>
<comment type="caution">
    <text evidence="1">The sequence shown here is derived from an EMBL/GenBank/DDBJ whole genome shotgun (WGS) entry which is preliminary data.</text>
</comment>